<evidence type="ECO:0000313" key="2">
    <source>
        <dbReference type="EMBL" id="AGZ42714.1"/>
    </source>
</evidence>
<dbReference type="EMBL" id="CP006272">
    <property type="protein sequence ID" value="AGZ42714.1"/>
    <property type="molecule type" value="Genomic_DNA"/>
</dbReference>
<dbReference type="SUPFAM" id="SSF56112">
    <property type="entry name" value="Protein kinase-like (PK-like)"/>
    <property type="match status" value="1"/>
</dbReference>
<dbReference type="InterPro" id="IPR000719">
    <property type="entry name" value="Prot_kinase_dom"/>
</dbReference>
<organism evidence="2 3">
    <name type="scientific">Actinoplanes friuliensis DSM 7358</name>
    <dbReference type="NCBI Taxonomy" id="1246995"/>
    <lineage>
        <taxon>Bacteria</taxon>
        <taxon>Bacillati</taxon>
        <taxon>Actinomycetota</taxon>
        <taxon>Actinomycetes</taxon>
        <taxon>Micromonosporales</taxon>
        <taxon>Micromonosporaceae</taxon>
        <taxon>Actinoplanes</taxon>
    </lineage>
</organism>
<gene>
    <name evidence="2" type="ORF">AFR_22220</name>
</gene>
<dbReference type="GO" id="GO:0005524">
    <property type="term" value="F:ATP binding"/>
    <property type="evidence" value="ECO:0007669"/>
    <property type="project" value="InterPro"/>
</dbReference>
<reference evidence="2 3" key="1">
    <citation type="journal article" date="2014" name="J. Biotechnol.">
        <title>Complete genome sequence of the actinobacterium Actinoplanes friuliensis HAG 010964, producer of the lipopeptide antibiotic friulimycin.</title>
        <authorList>
            <person name="Ruckert C."/>
            <person name="Szczepanowski R."/>
            <person name="Albersmeier A."/>
            <person name="Goesmann A."/>
            <person name="Fischer N."/>
            <person name="Steinkamper A."/>
            <person name="Puhler A."/>
            <person name="Biener R."/>
            <person name="Schwartz D."/>
            <person name="Kalinowski J."/>
        </authorList>
    </citation>
    <scope>NUCLEOTIDE SEQUENCE [LARGE SCALE GENOMIC DNA]</scope>
    <source>
        <strain evidence="2 3">DSM 7358</strain>
    </source>
</reference>
<dbReference type="Gene3D" id="1.10.510.10">
    <property type="entry name" value="Transferase(Phosphotransferase) domain 1"/>
    <property type="match status" value="1"/>
</dbReference>
<keyword evidence="2" id="KW-0418">Kinase</keyword>
<dbReference type="GO" id="GO:0004672">
    <property type="term" value="F:protein kinase activity"/>
    <property type="evidence" value="ECO:0007669"/>
    <property type="project" value="InterPro"/>
</dbReference>
<evidence type="ECO:0000313" key="3">
    <source>
        <dbReference type="Proteomes" id="UP000017746"/>
    </source>
</evidence>
<dbReference type="InterPro" id="IPR011009">
    <property type="entry name" value="Kinase-like_dom_sf"/>
</dbReference>
<proteinExistence type="predicted"/>
<dbReference type="AlphaFoldDB" id="U5W0R1"/>
<dbReference type="STRING" id="1246995.AFR_22220"/>
<dbReference type="Proteomes" id="UP000017746">
    <property type="component" value="Chromosome"/>
</dbReference>
<keyword evidence="2" id="KW-0808">Transferase</keyword>
<dbReference type="Gene3D" id="3.30.200.20">
    <property type="entry name" value="Phosphorylase Kinase, domain 1"/>
    <property type="match status" value="1"/>
</dbReference>
<dbReference type="eggNOG" id="COG0515">
    <property type="taxonomic scope" value="Bacteria"/>
</dbReference>
<dbReference type="HOGENOM" id="CLU_1307929_0_0_11"/>
<keyword evidence="3" id="KW-1185">Reference proteome</keyword>
<evidence type="ECO:0000259" key="1">
    <source>
        <dbReference type="PROSITE" id="PS50011"/>
    </source>
</evidence>
<dbReference type="PATRIC" id="fig|1246995.3.peg.4504"/>
<name>U5W0R1_9ACTN</name>
<dbReference type="KEGG" id="afs:AFR_22220"/>
<accession>U5W0R1</accession>
<dbReference type="PROSITE" id="PS50011">
    <property type="entry name" value="PROTEIN_KINASE_DOM"/>
    <property type="match status" value="1"/>
</dbReference>
<feature type="domain" description="Protein kinase" evidence="1">
    <location>
        <begin position="6"/>
        <end position="210"/>
    </location>
</feature>
<protein>
    <submittedName>
        <fullName evidence="2">Protein kinase</fullName>
    </submittedName>
</protein>
<sequence>MLGERYRLVAPAGSRGLSRVWDGYDEVLRCPVTAHLVEAPAAGDDPRSFALDLRQEVTAAAGLRHPGMIAVRDLGRTGEGHFVVCEWVDAAPAGRLSWGDVTQVAQVVLAAHRAGIVHGGIGAETVLRDRAGAVRVADFGIATMAGRRPWPLDVPVPPFISPDRLRGAPGPQVDVSAILELMRPLTAGTPEELVGRRPTSNDLVEWLVGR</sequence>